<sequence length="204" mass="22841">MQSTVIDIKQSLKADFDATEDAHVSEIYDGFSKRFNRLIDISDAEVPPIDGGRVSFLAELFGASKPATSDWLSKDKPPKDGSQRDRSGEATLFRIVGFFLKHIQNGDSIVPARVVTWLRYGDSVIPCPFTSTVNDVTFRKLSPIAASVIAQESKTLYLNTADYDFAEVMKQTVKMLVNFEISQEVDISDTHRVIIQQYLLNNTK</sequence>
<dbReference type="Proteomes" id="UP001548189">
    <property type="component" value="Unassembled WGS sequence"/>
</dbReference>
<proteinExistence type="predicted"/>
<evidence type="ECO:0000313" key="1">
    <source>
        <dbReference type="EMBL" id="MET1256983.1"/>
    </source>
</evidence>
<protein>
    <submittedName>
        <fullName evidence="1">Uncharacterized protein</fullName>
    </submittedName>
</protein>
<name>A0ABV2BYH3_9GAMM</name>
<accession>A0ABV2BYH3</accession>
<dbReference type="EMBL" id="JBEVCJ010000031">
    <property type="protein sequence ID" value="MET1256983.1"/>
    <property type="molecule type" value="Genomic_DNA"/>
</dbReference>
<keyword evidence="2" id="KW-1185">Reference proteome</keyword>
<evidence type="ECO:0000313" key="2">
    <source>
        <dbReference type="Proteomes" id="UP001548189"/>
    </source>
</evidence>
<gene>
    <name evidence="1" type="ORF">ABVT43_17705</name>
</gene>
<reference evidence="1 2" key="1">
    <citation type="submission" date="2024-06" db="EMBL/GenBank/DDBJ databases">
        <authorList>
            <person name="Li F."/>
        </authorList>
    </citation>
    <scope>NUCLEOTIDE SEQUENCE [LARGE SCALE GENOMIC DNA]</scope>
    <source>
        <strain evidence="1 2">GXAS 311</strain>
    </source>
</reference>
<organism evidence="1 2">
    <name type="scientific">Aliikangiella maris</name>
    <dbReference type="NCBI Taxonomy" id="3162458"/>
    <lineage>
        <taxon>Bacteria</taxon>
        <taxon>Pseudomonadati</taxon>
        <taxon>Pseudomonadota</taxon>
        <taxon>Gammaproteobacteria</taxon>
        <taxon>Oceanospirillales</taxon>
        <taxon>Pleioneaceae</taxon>
        <taxon>Aliikangiella</taxon>
    </lineage>
</organism>
<comment type="caution">
    <text evidence="1">The sequence shown here is derived from an EMBL/GenBank/DDBJ whole genome shotgun (WGS) entry which is preliminary data.</text>
</comment>